<feature type="domain" description="PAS" evidence="13">
    <location>
        <begin position="96"/>
        <end position="166"/>
    </location>
</feature>
<protein>
    <recommendedName>
        <fullName evidence="3">histidine kinase</fullName>
        <ecNumber evidence="3">2.7.13.3</ecNumber>
    </recommendedName>
</protein>
<feature type="domain" description="Histidine kinase" evidence="12">
    <location>
        <begin position="225"/>
        <end position="443"/>
    </location>
</feature>
<comment type="catalytic activity">
    <reaction evidence="1">
        <text>ATP + protein L-histidine = ADP + protein N-phospho-L-histidine.</text>
        <dbReference type="EC" id="2.7.13.3"/>
    </reaction>
</comment>
<evidence type="ECO:0000259" key="12">
    <source>
        <dbReference type="PROSITE" id="PS50109"/>
    </source>
</evidence>
<dbReference type="Pfam" id="PF02518">
    <property type="entry name" value="HATPase_c"/>
    <property type="match status" value="1"/>
</dbReference>
<dbReference type="GO" id="GO:0005524">
    <property type="term" value="F:ATP binding"/>
    <property type="evidence" value="ECO:0007669"/>
    <property type="project" value="UniProtKB-KW"/>
</dbReference>
<keyword evidence="9" id="KW-0067">ATP-binding</keyword>
<evidence type="ECO:0000256" key="1">
    <source>
        <dbReference type="ARBA" id="ARBA00000085"/>
    </source>
</evidence>
<feature type="domain" description="PAC" evidence="14">
    <location>
        <begin position="169"/>
        <end position="221"/>
    </location>
</feature>
<comment type="caution">
    <text evidence="15">The sequence shown here is derived from an EMBL/GenBank/DDBJ whole genome shotgun (WGS) entry which is preliminary data.</text>
</comment>
<evidence type="ECO:0000313" key="15">
    <source>
        <dbReference type="EMBL" id="OGK16806.1"/>
    </source>
</evidence>
<name>A0A1F7GD53_9BACT</name>
<evidence type="ECO:0000256" key="5">
    <source>
        <dbReference type="ARBA" id="ARBA00022553"/>
    </source>
</evidence>
<dbReference type="PROSITE" id="PS50109">
    <property type="entry name" value="HIS_KIN"/>
    <property type="match status" value="1"/>
</dbReference>
<dbReference type="Pfam" id="PF00989">
    <property type="entry name" value="PAS"/>
    <property type="match status" value="1"/>
</dbReference>
<sequence length="463" mass="51581">MSSFTSFLKNLIPDFYKTWDFKSDSNRQPQDLQQSSLDSSPDAVVVIDREGKIKAANKRAAKLYGFTDPFDMVGKSKTVLVNAQELEKIKKQFAESKSFMAAIAESAEDAIIGKDLNGRITSWNKGAEKLYGYKKEEALGQSVSIVYPPELKDELQKILAKLKRGELIQHLETVRINRDGRRIPVSMTISPVLDEKGNVRGVSSIGRDISREKELDRLKDEFISLTSHALRTPLSAIKGLISMIYEGDYGPMNKNLEKPLANISSSTERLIKLVNNLLKISRAKTGKLEYKLADFSLADLMAEILKELGPMARENKIEVNFIRSEIPQVQSDEAKTRDILTNLLSNAFKFTNKGSIEISFKQEQDTVTVFVKDTGIGISDKDKAKLFQRFQQIANVTSKQITGTGLGLYLSKMMAQRLGGDIWLAESELKKGSTFGFSLPKAGSVKAKEVAEALSKNHSKQLV</sequence>
<dbReference type="CDD" id="cd00130">
    <property type="entry name" value="PAS"/>
    <property type="match status" value="1"/>
</dbReference>
<dbReference type="SMART" id="SM00086">
    <property type="entry name" value="PAC"/>
    <property type="match status" value="1"/>
</dbReference>
<evidence type="ECO:0000256" key="9">
    <source>
        <dbReference type="ARBA" id="ARBA00022840"/>
    </source>
</evidence>
<keyword evidence="6" id="KW-0808">Transferase</keyword>
<comment type="subcellular location">
    <subcellularLocation>
        <location evidence="2">Cell membrane</location>
    </subcellularLocation>
</comment>
<dbReference type="SMART" id="SM00387">
    <property type="entry name" value="HATPase_c"/>
    <property type="match status" value="1"/>
</dbReference>
<dbReference type="InterPro" id="IPR003594">
    <property type="entry name" value="HATPase_dom"/>
</dbReference>
<dbReference type="Gene3D" id="3.30.450.20">
    <property type="entry name" value="PAS domain"/>
    <property type="match status" value="2"/>
</dbReference>
<feature type="domain" description="PAS" evidence="13">
    <location>
        <begin position="37"/>
        <end position="67"/>
    </location>
</feature>
<evidence type="ECO:0000256" key="4">
    <source>
        <dbReference type="ARBA" id="ARBA00022475"/>
    </source>
</evidence>
<dbReference type="InterPro" id="IPR005467">
    <property type="entry name" value="His_kinase_dom"/>
</dbReference>
<dbReference type="GO" id="GO:0000155">
    <property type="term" value="F:phosphorelay sensor kinase activity"/>
    <property type="evidence" value="ECO:0007669"/>
    <property type="project" value="InterPro"/>
</dbReference>
<dbReference type="InterPro" id="IPR036097">
    <property type="entry name" value="HisK_dim/P_sf"/>
</dbReference>
<dbReference type="PRINTS" id="PR00344">
    <property type="entry name" value="BCTRLSENSOR"/>
</dbReference>
<proteinExistence type="predicted"/>
<dbReference type="SUPFAM" id="SSF55874">
    <property type="entry name" value="ATPase domain of HSP90 chaperone/DNA topoisomerase II/histidine kinase"/>
    <property type="match status" value="1"/>
</dbReference>
<dbReference type="InterPro" id="IPR003661">
    <property type="entry name" value="HisK_dim/P_dom"/>
</dbReference>
<dbReference type="InterPro" id="IPR004358">
    <property type="entry name" value="Sig_transdc_His_kin-like_C"/>
</dbReference>
<evidence type="ECO:0000256" key="6">
    <source>
        <dbReference type="ARBA" id="ARBA00022679"/>
    </source>
</evidence>
<dbReference type="EC" id="2.7.13.3" evidence="3"/>
<dbReference type="AlphaFoldDB" id="A0A1F7GD53"/>
<reference evidence="15 16" key="1">
    <citation type="journal article" date="2016" name="Nat. Commun.">
        <title>Thousands of microbial genomes shed light on interconnected biogeochemical processes in an aquifer system.</title>
        <authorList>
            <person name="Anantharaman K."/>
            <person name="Brown C.T."/>
            <person name="Hug L.A."/>
            <person name="Sharon I."/>
            <person name="Castelle C.J."/>
            <person name="Probst A.J."/>
            <person name="Thomas B.C."/>
            <person name="Singh A."/>
            <person name="Wilkins M.J."/>
            <person name="Karaoz U."/>
            <person name="Brodie E.L."/>
            <person name="Williams K.H."/>
            <person name="Hubbard S.S."/>
            <person name="Banfield J.F."/>
        </authorList>
    </citation>
    <scope>NUCLEOTIDE SEQUENCE [LARGE SCALE GENOMIC DNA]</scope>
</reference>
<dbReference type="InterPro" id="IPR000014">
    <property type="entry name" value="PAS"/>
</dbReference>
<evidence type="ECO:0000256" key="3">
    <source>
        <dbReference type="ARBA" id="ARBA00012438"/>
    </source>
</evidence>
<dbReference type="PROSITE" id="PS50113">
    <property type="entry name" value="PAC"/>
    <property type="match status" value="1"/>
</dbReference>
<dbReference type="Pfam" id="PF00512">
    <property type="entry name" value="HisKA"/>
    <property type="match status" value="1"/>
</dbReference>
<dbReference type="SMART" id="SM00091">
    <property type="entry name" value="PAS"/>
    <property type="match status" value="2"/>
</dbReference>
<dbReference type="SMART" id="SM00388">
    <property type="entry name" value="HisKA"/>
    <property type="match status" value="1"/>
</dbReference>
<organism evidence="15 16">
    <name type="scientific">Candidatus Roizmanbacteria bacterium RIFCSPHIGHO2_01_FULL_39_12c</name>
    <dbReference type="NCBI Taxonomy" id="1802031"/>
    <lineage>
        <taxon>Bacteria</taxon>
        <taxon>Candidatus Roizmaniibacteriota</taxon>
    </lineage>
</organism>
<dbReference type="InterPro" id="IPR036890">
    <property type="entry name" value="HATPase_C_sf"/>
</dbReference>
<dbReference type="InterPro" id="IPR013767">
    <property type="entry name" value="PAS_fold"/>
</dbReference>
<dbReference type="CDD" id="cd00082">
    <property type="entry name" value="HisKA"/>
    <property type="match status" value="1"/>
</dbReference>
<dbReference type="EMBL" id="MFZG01000017">
    <property type="protein sequence ID" value="OGK16806.1"/>
    <property type="molecule type" value="Genomic_DNA"/>
</dbReference>
<dbReference type="GO" id="GO:0005886">
    <property type="term" value="C:plasma membrane"/>
    <property type="evidence" value="ECO:0007669"/>
    <property type="project" value="UniProtKB-SubCell"/>
</dbReference>
<dbReference type="FunFam" id="3.30.565.10:FF:000023">
    <property type="entry name" value="PAS domain-containing sensor histidine kinase"/>
    <property type="match status" value="1"/>
</dbReference>
<dbReference type="SUPFAM" id="SSF55785">
    <property type="entry name" value="PYP-like sensor domain (PAS domain)"/>
    <property type="match status" value="2"/>
</dbReference>
<keyword evidence="7" id="KW-0547">Nucleotide-binding</keyword>
<dbReference type="PANTHER" id="PTHR43047:SF72">
    <property type="entry name" value="OSMOSENSING HISTIDINE PROTEIN KINASE SLN1"/>
    <property type="match status" value="1"/>
</dbReference>
<evidence type="ECO:0000259" key="13">
    <source>
        <dbReference type="PROSITE" id="PS50112"/>
    </source>
</evidence>
<gene>
    <name evidence="15" type="ORF">A2774_05350</name>
</gene>
<dbReference type="SUPFAM" id="SSF47384">
    <property type="entry name" value="Homodimeric domain of signal transducing histidine kinase"/>
    <property type="match status" value="1"/>
</dbReference>
<keyword evidence="11" id="KW-0472">Membrane</keyword>
<dbReference type="PANTHER" id="PTHR43047">
    <property type="entry name" value="TWO-COMPONENT HISTIDINE PROTEIN KINASE"/>
    <property type="match status" value="1"/>
</dbReference>
<dbReference type="PROSITE" id="PS50112">
    <property type="entry name" value="PAS"/>
    <property type="match status" value="2"/>
</dbReference>
<keyword evidence="4" id="KW-1003">Cell membrane</keyword>
<dbReference type="InterPro" id="IPR001610">
    <property type="entry name" value="PAC"/>
</dbReference>
<keyword evidence="5" id="KW-0597">Phosphoprotein</keyword>
<evidence type="ECO:0000256" key="8">
    <source>
        <dbReference type="ARBA" id="ARBA00022777"/>
    </source>
</evidence>
<dbReference type="GO" id="GO:0009927">
    <property type="term" value="F:histidine phosphotransfer kinase activity"/>
    <property type="evidence" value="ECO:0007669"/>
    <property type="project" value="TreeGrafter"/>
</dbReference>
<dbReference type="Gene3D" id="3.30.565.10">
    <property type="entry name" value="Histidine kinase-like ATPase, C-terminal domain"/>
    <property type="match status" value="1"/>
</dbReference>
<evidence type="ECO:0000256" key="2">
    <source>
        <dbReference type="ARBA" id="ARBA00004236"/>
    </source>
</evidence>
<accession>A0A1F7GD53</accession>
<evidence type="ECO:0000313" key="16">
    <source>
        <dbReference type="Proteomes" id="UP000177208"/>
    </source>
</evidence>
<dbReference type="InterPro" id="IPR000700">
    <property type="entry name" value="PAS-assoc_C"/>
</dbReference>
<keyword evidence="8" id="KW-0418">Kinase</keyword>
<dbReference type="InterPro" id="IPR035965">
    <property type="entry name" value="PAS-like_dom_sf"/>
</dbReference>
<dbReference type="GO" id="GO:0006355">
    <property type="term" value="P:regulation of DNA-templated transcription"/>
    <property type="evidence" value="ECO:0007669"/>
    <property type="project" value="InterPro"/>
</dbReference>
<evidence type="ECO:0000256" key="11">
    <source>
        <dbReference type="ARBA" id="ARBA00023136"/>
    </source>
</evidence>
<dbReference type="Proteomes" id="UP000177208">
    <property type="component" value="Unassembled WGS sequence"/>
</dbReference>
<dbReference type="Gene3D" id="1.10.287.130">
    <property type="match status" value="1"/>
</dbReference>
<dbReference type="Pfam" id="PF13188">
    <property type="entry name" value="PAS_8"/>
    <property type="match status" value="1"/>
</dbReference>
<evidence type="ECO:0000256" key="10">
    <source>
        <dbReference type="ARBA" id="ARBA00023012"/>
    </source>
</evidence>
<evidence type="ECO:0000259" key="14">
    <source>
        <dbReference type="PROSITE" id="PS50113"/>
    </source>
</evidence>
<keyword evidence="10" id="KW-0902">Two-component regulatory system</keyword>
<dbReference type="NCBIfam" id="TIGR00229">
    <property type="entry name" value="sensory_box"/>
    <property type="match status" value="2"/>
</dbReference>
<evidence type="ECO:0000256" key="7">
    <source>
        <dbReference type="ARBA" id="ARBA00022741"/>
    </source>
</evidence>